<gene>
    <name evidence="2" type="ORF">GCM10011511_37810</name>
</gene>
<feature type="coiled-coil region" evidence="1">
    <location>
        <begin position="694"/>
        <end position="728"/>
    </location>
</feature>
<evidence type="ECO:0000313" key="2">
    <source>
        <dbReference type="EMBL" id="GGB10670.1"/>
    </source>
</evidence>
<feature type="coiled-coil region" evidence="1">
    <location>
        <begin position="316"/>
        <end position="387"/>
    </location>
</feature>
<feature type="coiled-coil region" evidence="1">
    <location>
        <begin position="639"/>
        <end position="666"/>
    </location>
</feature>
<dbReference type="Gene3D" id="3.40.1140.10">
    <property type="match status" value="1"/>
</dbReference>
<dbReference type="CDD" id="cd00267">
    <property type="entry name" value="ABC_ATPase"/>
    <property type="match status" value="1"/>
</dbReference>
<dbReference type="AlphaFoldDB" id="A0A8J2UG20"/>
<reference evidence="2" key="2">
    <citation type="submission" date="2020-09" db="EMBL/GenBank/DDBJ databases">
        <authorList>
            <person name="Sun Q."/>
            <person name="Zhou Y."/>
        </authorList>
    </citation>
    <scope>NUCLEOTIDE SEQUENCE</scope>
    <source>
        <strain evidence="2">CGMCC 1.15448</strain>
    </source>
</reference>
<dbReference type="Pfam" id="PF13555">
    <property type="entry name" value="AAA_29"/>
    <property type="match status" value="1"/>
</dbReference>
<protein>
    <recommendedName>
        <fullName evidence="4">AAA family ATPase</fullName>
    </recommendedName>
</protein>
<organism evidence="2 3">
    <name type="scientific">Puia dinghuensis</name>
    <dbReference type="NCBI Taxonomy" id="1792502"/>
    <lineage>
        <taxon>Bacteria</taxon>
        <taxon>Pseudomonadati</taxon>
        <taxon>Bacteroidota</taxon>
        <taxon>Chitinophagia</taxon>
        <taxon>Chitinophagales</taxon>
        <taxon>Chitinophagaceae</taxon>
        <taxon>Puia</taxon>
    </lineage>
</organism>
<dbReference type="Gene3D" id="3.40.50.300">
    <property type="entry name" value="P-loop containing nucleotide triphosphate hydrolases"/>
    <property type="match status" value="1"/>
</dbReference>
<reference evidence="2" key="1">
    <citation type="journal article" date="2014" name="Int. J. Syst. Evol. Microbiol.">
        <title>Complete genome sequence of Corynebacterium casei LMG S-19264T (=DSM 44701T), isolated from a smear-ripened cheese.</title>
        <authorList>
            <consortium name="US DOE Joint Genome Institute (JGI-PGF)"/>
            <person name="Walter F."/>
            <person name="Albersmeier A."/>
            <person name="Kalinowski J."/>
            <person name="Ruckert C."/>
        </authorList>
    </citation>
    <scope>NUCLEOTIDE SEQUENCE</scope>
    <source>
        <strain evidence="2">CGMCC 1.15448</strain>
    </source>
</reference>
<sequence length="1134" mass="131843">MQLGVFSTDENKSGFRLQYMELFNWGTFDEHVWKITPGGETSLLTGANGSGKTTFVDALLTLIVPEKKHRFYNQSSGSEKKGDRTEESYVLGGYGSVHSDNGLSSKTLYLRDNKEQAYSILLAHFSNETEQSVTLFQVRWFSGHDMRRVFAIAHKPLHIEDDFRPFDLGGAWRRRIDQQYNKGSRKQVEWFDAANRYAQRMVEVLGMQSMQALSLFNQTMGIKVLGDLNEFIRSNMLEPRNMEQEFQELKKHLSTLLDAQRNIEKAEEQVRLLQPLKKHFLAYKEQSDLGAAARQELDTARIWKNYTKYHLLDEHIRNLEKEAVSLRRGSEEAKQKITALMEEERQTLNQLEQNKAGQRLQQLQKEKEALEQQAKEAEAALKKVADWCTQLHLDTEVADEAAYQRIKKEAERTDKKLATEIRNNNEDLYEAQDRQKRATEEKVKIEGELNALLQSRNNIPAHLVALRQSLCTELKIAEQDLPFAGELIQMRAEEMDWQPALEKLLNPLALRLLVPDKHYRKVNRYVNSTKLGVRLVYNLVKDVALQQHADDGTVWHKLEFHPDHPLSAWVSQQVIQQYPFSCVDNEKALERFDRAITIQGLVKNKDRHEKDDRPGRNDASRYVMGWNNEKKRGALQHRRSQLLSGVEQAEEALQRATHRGSRLQNQVFAIKNLREHPSFASINVPAIRQAIHHIEEQTGKLKKGSDQLKEVTQQLEGIRQQIEIGQKDRDQLVQNASLYEHELQLREKERVGLSDFVQHLTEGDKDLLLQFQQKHSALLAENPLSPDNIDDWYQQLMATAEQTARQYEESAAKDGRDLDRAIHKIKNPPLEVLQRFTDWAADTHALPTEREHSGEYLEWLDKLETENLPRFKKDFERLLHDTAVIKMGVLNEELESWERKIRNSITTLNQSLSGINFNRLPDTYIQLGIRPVPDTVIKEFRNRLLNALPQAADWQQNSFEEKALHFKQNVQAFIDTLDESESYRNRVLDVRNWFEFWADERFRETQELKKTYRQMGQLSGGEKAQLTYTILCSAIAYQFGITREGRNSRSLRFIAVDESFSNQDEEKATYLMELCKQLHLQLLVVTPSDKIQIVENFIAHVHLVQRVNNRHSILFNMTRKELKQQKAMIVSENS</sequence>
<keyword evidence="1" id="KW-0175">Coiled coil</keyword>
<keyword evidence="3" id="KW-1185">Reference proteome</keyword>
<evidence type="ECO:0000313" key="3">
    <source>
        <dbReference type="Proteomes" id="UP000607559"/>
    </source>
</evidence>
<comment type="caution">
    <text evidence="2">The sequence shown here is derived from an EMBL/GenBank/DDBJ whole genome shotgun (WGS) entry which is preliminary data.</text>
</comment>
<evidence type="ECO:0008006" key="4">
    <source>
        <dbReference type="Google" id="ProtNLM"/>
    </source>
</evidence>
<name>A0A8J2UG20_9BACT</name>
<dbReference type="Pfam" id="PF13558">
    <property type="entry name" value="SbcC_Walker_B"/>
    <property type="match status" value="1"/>
</dbReference>
<accession>A0A8J2UG20</accession>
<dbReference type="SUPFAM" id="SSF52540">
    <property type="entry name" value="P-loop containing nucleoside triphosphate hydrolases"/>
    <property type="match status" value="2"/>
</dbReference>
<dbReference type="EMBL" id="BMJC01000004">
    <property type="protein sequence ID" value="GGB10670.1"/>
    <property type="molecule type" value="Genomic_DNA"/>
</dbReference>
<dbReference type="RefSeq" id="WP_188934593.1">
    <property type="nucleotide sequence ID" value="NZ_BMJC01000004.1"/>
</dbReference>
<evidence type="ECO:0000256" key="1">
    <source>
        <dbReference type="SAM" id="Coils"/>
    </source>
</evidence>
<dbReference type="Proteomes" id="UP000607559">
    <property type="component" value="Unassembled WGS sequence"/>
</dbReference>
<proteinExistence type="predicted"/>
<dbReference type="InterPro" id="IPR027417">
    <property type="entry name" value="P-loop_NTPase"/>
</dbReference>